<keyword evidence="3" id="KW-0282">Flagellum</keyword>
<evidence type="ECO:0000256" key="1">
    <source>
        <dbReference type="ARBA" id="ARBA00004611"/>
    </source>
</evidence>
<keyword evidence="2" id="KW-0963">Cytoplasm</keyword>
<keyword evidence="5" id="KW-0206">Cytoskeleton</keyword>
<evidence type="ECO:0000256" key="6">
    <source>
        <dbReference type="ARBA" id="ARBA00023273"/>
    </source>
</evidence>
<evidence type="ECO:0000256" key="7">
    <source>
        <dbReference type="ARBA" id="ARBA00035003"/>
    </source>
</evidence>
<comment type="subcellular location">
    <subcellularLocation>
        <location evidence="1">Cytoplasm</location>
        <location evidence="1">Cytoskeleton</location>
        <location evidence="1">Flagellum axoneme</location>
    </subcellularLocation>
</comment>
<dbReference type="InParanoid" id="A0A6P8PBX3"/>
<evidence type="ECO:0000256" key="5">
    <source>
        <dbReference type="ARBA" id="ARBA00023212"/>
    </source>
</evidence>
<evidence type="ECO:0000256" key="4">
    <source>
        <dbReference type="ARBA" id="ARBA00023069"/>
    </source>
</evidence>
<dbReference type="GO" id="GO:0030317">
    <property type="term" value="P:flagellated sperm motility"/>
    <property type="evidence" value="ECO:0007669"/>
    <property type="project" value="InterPro"/>
</dbReference>
<dbReference type="GeneID" id="117349317"/>
<dbReference type="FunCoup" id="A0A6P8PBX3">
    <property type="interactions" value="21"/>
</dbReference>
<evidence type="ECO:0000256" key="2">
    <source>
        <dbReference type="ARBA" id="ARBA00022490"/>
    </source>
</evidence>
<protein>
    <submittedName>
        <fullName evidence="10">Uncharacterized protein C1orf158 homolog</fullName>
    </submittedName>
</protein>
<comment type="subunit">
    <text evidence="8">Microtubule inner protein component of sperm flagellar doublet microtubules.</text>
</comment>
<dbReference type="OrthoDB" id="8185227at2759"/>
<reference evidence="10" key="1">
    <citation type="submission" date="2025-08" db="UniProtKB">
        <authorList>
            <consortium name="RefSeq"/>
        </authorList>
    </citation>
    <scope>IDENTIFICATION</scope>
</reference>
<keyword evidence="6" id="KW-0966">Cell projection</keyword>
<dbReference type="InterPro" id="IPR054709">
    <property type="entry name" value="CFAP107"/>
</dbReference>
<dbReference type="CTD" id="93190"/>
<dbReference type="PANTHER" id="PTHR31180:SF2">
    <property type="entry name" value="CILIA- AND FLAGELLA-ASSOCIATED PROTEIN 107"/>
    <property type="match status" value="1"/>
</dbReference>
<organism evidence="9 10">
    <name type="scientific">Geotrypetes seraphini</name>
    <name type="common">Gaboon caecilian</name>
    <name type="synonym">Caecilia seraphini</name>
    <dbReference type="NCBI Taxonomy" id="260995"/>
    <lineage>
        <taxon>Eukaryota</taxon>
        <taxon>Metazoa</taxon>
        <taxon>Chordata</taxon>
        <taxon>Craniata</taxon>
        <taxon>Vertebrata</taxon>
        <taxon>Euteleostomi</taxon>
        <taxon>Amphibia</taxon>
        <taxon>Gymnophiona</taxon>
        <taxon>Geotrypetes</taxon>
    </lineage>
</organism>
<evidence type="ECO:0000313" key="9">
    <source>
        <dbReference type="Proteomes" id="UP000515159"/>
    </source>
</evidence>
<accession>A0A6P8PBX3</accession>
<evidence type="ECO:0000256" key="8">
    <source>
        <dbReference type="ARBA" id="ARBA00046435"/>
    </source>
</evidence>
<dbReference type="PANTHER" id="PTHR31180">
    <property type="entry name" value="CILIA- AND FLAGELLA-ASSOCIATED PROTEIN 107-RELATED"/>
    <property type="match status" value="1"/>
</dbReference>
<dbReference type="InterPro" id="IPR037662">
    <property type="entry name" value="CFAP68/107"/>
</dbReference>
<evidence type="ECO:0000313" key="10">
    <source>
        <dbReference type="RefSeq" id="XP_033778505.1"/>
    </source>
</evidence>
<dbReference type="KEGG" id="gsh:117349317"/>
<dbReference type="Proteomes" id="UP000515159">
    <property type="component" value="Chromosome 15"/>
</dbReference>
<evidence type="ECO:0000256" key="3">
    <source>
        <dbReference type="ARBA" id="ARBA00022846"/>
    </source>
</evidence>
<dbReference type="AlphaFoldDB" id="A0A6P8PBX3"/>
<name>A0A6P8PBX3_GEOSA</name>
<dbReference type="GO" id="GO:0005879">
    <property type="term" value="C:axonemal microtubule"/>
    <property type="evidence" value="ECO:0007669"/>
    <property type="project" value="TreeGrafter"/>
</dbReference>
<gene>
    <name evidence="10" type="primary">C15H1orf158</name>
</gene>
<comment type="function">
    <text evidence="7">Microtubule inner protein (MIP) part of the dynein-decorated doublet microtubules (DMTs) in cilia axoneme, which is required for motile cilia beating.</text>
</comment>
<proteinExistence type="predicted"/>
<keyword evidence="9" id="KW-1185">Reference proteome</keyword>
<dbReference type="RefSeq" id="XP_033778505.1">
    <property type="nucleotide sequence ID" value="XM_033922614.1"/>
</dbReference>
<sequence length="230" mass="26378">MNSAKSYIDPCWRVEKRYSNRVLVGNWLEERKKFKRSLFPTSRSCQKIDFVPYAESKPNLIIGRAFKKKNEGLPKQLLLSHHGEPNHKHLVSAYDDHYTRHGNSALPPLRKFNGNKLNWIPEKSDYPIEEPPTNYGLLELKRKSWQEETSEDLRSVYSVSYVQPPPSAFAAIRYAVAPRALSSSLHQHNNINKNLALKNQKHLLVPDQRVGATMASLVVVMPPENNSLQP</sequence>
<dbReference type="Pfam" id="PF22595">
    <property type="entry name" value="CFAP107"/>
    <property type="match status" value="1"/>
</dbReference>
<keyword evidence="4" id="KW-0969">Cilium</keyword>